<reference evidence="6" key="1">
    <citation type="submission" date="2022-10" db="EMBL/GenBank/DDBJ databases">
        <title>Chitinophaga sp. nov., isolated from soil.</title>
        <authorList>
            <person name="Jeon C.O."/>
        </authorList>
    </citation>
    <scope>NUCLEOTIDE SEQUENCE</scope>
    <source>
        <strain evidence="6">R8</strain>
    </source>
</reference>
<evidence type="ECO:0000313" key="7">
    <source>
        <dbReference type="Proteomes" id="UP001162741"/>
    </source>
</evidence>
<dbReference type="PANTHER" id="PTHR43133">
    <property type="entry name" value="RNA POLYMERASE ECF-TYPE SIGMA FACTO"/>
    <property type="match status" value="1"/>
</dbReference>
<keyword evidence="5" id="KW-0804">Transcription</keyword>
<dbReference type="Gene3D" id="1.10.10.10">
    <property type="entry name" value="Winged helix-like DNA-binding domain superfamily/Winged helix DNA-binding domain"/>
    <property type="match status" value="1"/>
</dbReference>
<dbReference type="Proteomes" id="UP001162741">
    <property type="component" value="Chromosome"/>
</dbReference>
<protein>
    <submittedName>
        <fullName evidence="6">Sigma-70 family RNA polymerase sigma factor</fullName>
    </submittedName>
</protein>
<comment type="similarity">
    <text evidence="1">Belongs to the sigma-70 factor family. ECF subfamily.</text>
</comment>
<dbReference type="InterPro" id="IPR036388">
    <property type="entry name" value="WH-like_DNA-bd_sf"/>
</dbReference>
<dbReference type="SUPFAM" id="SSF88946">
    <property type="entry name" value="Sigma2 domain of RNA polymerase sigma factors"/>
    <property type="match status" value="1"/>
</dbReference>
<dbReference type="InterPro" id="IPR013324">
    <property type="entry name" value="RNA_pol_sigma_r3/r4-like"/>
</dbReference>
<keyword evidence="7" id="KW-1185">Reference proteome</keyword>
<evidence type="ECO:0000256" key="5">
    <source>
        <dbReference type="ARBA" id="ARBA00023163"/>
    </source>
</evidence>
<dbReference type="InterPro" id="IPR039425">
    <property type="entry name" value="RNA_pol_sigma-70-like"/>
</dbReference>
<evidence type="ECO:0000313" key="6">
    <source>
        <dbReference type="EMBL" id="UYQ93941.1"/>
    </source>
</evidence>
<dbReference type="EMBL" id="CP107006">
    <property type="protein sequence ID" value="UYQ93941.1"/>
    <property type="molecule type" value="Genomic_DNA"/>
</dbReference>
<keyword evidence="3" id="KW-0731">Sigma factor</keyword>
<dbReference type="InterPro" id="IPR013325">
    <property type="entry name" value="RNA_pol_sigma_r2"/>
</dbReference>
<evidence type="ECO:0000256" key="3">
    <source>
        <dbReference type="ARBA" id="ARBA00023082"/>
    </source>
</evidence>
<proteinExistence type="inferred from homology"/>
<accession>A0ABY6J6L5</accession>
<dbReference type="SUPFAM" id="SSF88659">
    <property type="entry name" value="Sigma3 and sigma4 domains of RNA polymerase sigma factors"/>
    <property type="match status" value="1"/>
</dbReference>
<dbReference type="RefSeq" id="WP_264281920.1">
    <property type="nucleotide sequence ID" value="NZ_CP107006.1"/>
</dbReference>
<dbReference type="InterPro" id="IPR014284">
    <property type="entry name" value="RNA_pol_sigma-70_dom"/>
</dbReference>
<dbReference type="PANTHER" id="PTHR43133:SF8">
    <property type="entry name" value="RNA POLYMERASE SIGMA FACTOR HI_1459-RELATED"/>
    <property type="match status" value="1"/>
</dbReference>
<keyword evidence="2" id="KW-0805">Transcription regulation</keyword>
<keyword evidence="4" id="KW-0238">DNA-binding</keyword>
<dbReference type="Gene3D" id="1.10.1740.10">
    <property type="match status" value="1"/>
</dbReference>
<organism evidence="6 7">
    <name type="scientific">Chitinophaga horti</name>
    <dbReference type="NCBI Taxonomy" id="2920382"/>
    <lineage>
        <taxon>Bacteria</taxon>
        <taxon>Pseudomonadati</taxon>
        <taxon>Bacteroidota</taxon>
        <taxon>Chitinophagia</taxon>
        <taxon>Chitinophagales</taxon>
        <taxon>Chitinophagaceae</taxon>
        <taxon>Chitinophaga</taxon>
    </lineage>
</organism>
<evidence type="ECO:0000256" key="4">
    <source>
        <dbReference type="ARBA" id="ARBA00023125"/>
    </source>
</evidence>
<evidence type="ECO:0000256" key="2">
    <source>
        <dbReference type="ARBA" id="ARBA00023015"/>
    </source>
</evidence>
<sequence>MNNYQHIERDQELLQGLAKSDDKSLEIIYSENFPMIYRMVLQNNGSEDDAKDLFQESVIILYEKVQEGGFVLTSRLKTYIYAVCRRLWLKKLQGQAWQGTISEELEAVTPVEDTIEEHEKRDEQFTIMEKAMGSMGEPCRTILEDYYLHKRSMQEISEKFGYTNAENAKNQKYKCLMRLKKLFFAQYK</sequence>
<name>A0ABY6J6L5_9BACT</name>
<dbReference type="NCBIfam" id="TIGR02937">
    <property type="entry name" value="sigma70-ECF"/>
    <property type="match status" value="1"/>
</dbReference>
<gene>
    <name evidence="6" type="ORF">MKQ68_02380</name>
</gene>
<evidence type="ECO:0000256" key="1">
    <source>
        <dbReference type="ARBA" id="ARBA00010641"/>
    </source>
</evidence>